<dbReference type="Gene3D" id="2.130.10.10">
    <property type="entry name" value="YVTN repeat-like/Quinoprotein amine dehydrogenase"/>
    <property type="match status" value="3"/>
</dbReference>
<evidence type="ECO:0000256" key="3">
    <source>
        <dbReference type="PROSITE-ProRule" id="PRU00221"/>
    </source>
</evidence>
<evidence type="ECO:0000256" key="4">
    <source>
        <dbReference type="SAM" id="MobiDB-lite"/>
    </source>
</evidence>
<feature type="repeat" description="WD" evidence="3">
    <location>
        <begin position="1658"/>
        <end position="1699"/>
    </location>
</feature>
<dbReference type="PROSITE" id="PS00678">
    <property type="entry name" value="WD_REPEATS_1"/>
    <property type="match status" value="3"/>
</dbReference>
<name>A0AAD9PFY3_RIDPI</name>
<dbReference type="InterPro" id="IPR052752">
    <property type="entry name" value="NACHT-WD_repeat"/>
</dbReference>
<feature type="repeat" description="WD" evidence="3">
    <location>
        <begin position="1383"/>
        <end position="1424"/>
    </location>
</feature>
<proteinExistence type="predicted"/>
<dbReference type="PROSITE" id="PS50294">
    <property type="entry name" value="WD_REPEATS_REGION"/>
    <property type="match status" value="3"/>
</dbReference>
<dbReference type="InterPro" id="IPR027417">
    <property type="entry name" value="P-loop_NTPase"/>
</dbReference>
<feature type="domain" description="TEP-1 C-terminal beta-propeller" evidence="6">
    <location>
        <begin position="1703"/>
        <end position="1755"/>
    </location>
</feature>
<dbReference type="Pfam" id="PF24883">
    <property type="entry name" value="NPHP3_N"/>
    <property type="match status" value="1"/>
</dbReference>
<dbReference type="SUPFAM" id="SSF50978">
    <property type="entry name" value="WD40 repeat-like"/>
    <property type="match status" value="1"/>
</dbReference>
<dbReference type="InterPro" id="IPR057588">
    <property type="entry name" value="NWD1/2-like_WH"/>
</dbReference>
<dbReference type="InterPro" id="IPR011047">
    <property type="entry name" value="Quinoprotein_ADH-like_sf"/>
</dbReference>
<dbReference type="PANTHER" id="PTHR19871">
    <property type="entry name" value="BETA TRANSDUCIN-RELATED PROTEIN"/>
    <property type="match status" value="1"/>
</dbReference>
<evidence type="ECO:0000259" key="6">
    <source>
        <dbReference type="Pfam" id="PF25048"/>
    </source>
</evidence>
<feature type="repeat" description="WD" evidence="3">
    <location>
        <begin position="1700"/>
        <end position="1739"/>
    </location>
</feature>
<dbReference type="InterPro" id="IPR015943">
    <property type="entry name" value="WD40/YVTN_repeat-like_dom_sf"/>
</dbReference>
<dbReference type="InterPro" id="IPR020472">
    <property type="entry name" value="WD40_PAC1"/>
</dbReference>
<organism evidence="8 9">
    <name type="scientific">Ridgeia piscesae</name>
    <name type="common">Tubeworm</name>
    <dbReference type="NCBI Taxonomy" id="27915"/>
    <lineage>
        <taxon>Eukaryota</taxon>
        <taxon>Metazoa</taxon>
        <taxon>Spiralia</taxon>
        <taxon>Lophotrochozoa</taxon>
        <taxon>Annelida</taxon>
        <taxon>Polychaeta</taxon>
        <taxon>Sedentaria</taxon>
        <taxon>Canalipalpata</taxon>
        <taxon>Sabellida</taxon>
        <taxon>Siboglinidae</taxon>
        <taxon>Ridgeia</taxon>
    </lineage>
</organism>
<dbReference type="Pfam" id="PF25048">
    <property type="entry name" value="Beta-prop_TEP1_C"/>
    <property type="match status" value="1"/>
</dbReference>
<dbReference type="InterPro" id="IPR036322">
    <property type="entry name" value="WD40_repeat_dom_sf"/>
</dbReference>
<feature type="region of interest" description="Disordered" evidence="4">
    <location>
        <begin position="32"/>
        <end position="74"/>
    </location>
</feature>
<keyword evidence="2" id="KW-0677">Repeat</keyword>
<dbReference type="SUPFAM" id="SSF50998">
    <property type="entry name" value="Quinoprotein alcohol dehydrogenase-like"/>
    <property type="match status" value="1"/>
</dbReference>
<feature type="compositionally biased region" description="Polar residues" evidence="4">
    <location>
        <begin position="64"/>
        <end position="74"/>
    </location>
</feature>
<evidence type="ECO:0000259" key="7">
    <source>
        <dbReference type="Pfam" id="PF25469"/>
    </source>
</evidence>
<sequence>MASGAPLPHDGFWMQKETSGALSAFRQLTRSLHRGGRKQKALPGGRLQPLYKNHMGPPRIEGRSQGSLTGSSGATEDQMKNVIAGHIEDLPPQTPNTVRVYLSSNYKDMQAERNYLMRKAVPQLLDLCSEHNLGFELIDHHWGVDDDMDQLRGATRDMRRQTIAECQRVSVGAFFVSLIGDSYGPEQMVTQISKIEHQLLCAAARSTDLELIQKYYKMDSNAVPPVYIYQVPDDAFEEAKRLQKILKEAAQLLAKNGQMTEARANEFSNSALEDELTWGVFDLKDPRSHCVCYRREFQHIDQHLDSTGAVNFVDIVSDENGQSVVDPEHQKRLTSLIRRTVQYLRASNYHVYYLQWPADGLADQEKDAGFQKYLEKLCYEFVEDMTHLILQGMAKVKKEQVSVTKTTLHQEVLHHAYICAAKVRRFSKQQDILNQIQQYLFDPNKTVKPYIVYGQPGCGKSFVMAAIATKVKLWFGPDTVVVTRFLGTSSDSSSIYNTVSSVTEQIWAAYEMAPPRNAEHATTLFGILMLFRHTITVVSREYAALRPLYIILDGLDQLLPHDESLSALWALRDLPQNIHVLMSTVPQIGQVNFLGVLLTLLTDEELSAEVFPLSDKDAADVITDTCTVASRTLTDSQQRAVLDAYALTRQPLHLSLLLTDALRWTSENSSHSKLEALEQELGVNLVKYFMAYVTTATIGLHEQELRELLTGNDDIISEICSTHALPEGVVSIPPVLLRRIKHTLAPLMEERLEYGKTVLGWNHTDIYSTMSTRYQVIYSGASDQFITPDATNLTLQLHEDMVNRYLPERQVDDDNDAANESVTIIAKQLVTTGNLTMLQKLPMLLKVLLPMEGPAMIKKVAFFNLHWMMTKIRATGLRDILQDVLSVLILCLQLDAEQVFIETSMWKDIELLYLFLRLAEPAIQADVDNLPVEILCRLTPFASEYPSSVGVLMESAQKWLSDHQKFLRPVFTCLPLPTDPMRYRMNGPTHVVGFKRGGSLAVMFSQRNGISIWHLSTGELTHRFPVHPEQSTAGVISGRVGEFVVVGHYSYVNRQMELRVLSTDTGVELLKSHFAHEFEVIALDKQDKVLVVATTMQADKTQKSYRCLLGVDVKTREIVYTLVANDVHRDGIAHIMFLDELRKPNKSILSVGGAKAKDLALWNLDSEQLEFSLDLGQTISHVRVHEEEHIAVCASADSGTILLVDLDKGELTQVVNDTMYVGITDMYLTQKGKHVIIATSKHGIVIHSLEKGASVKAISNVSDDNSGCVVPVTFTLDAKERILIVGCETGLVAIYLVATSQLITRLEGHTARVNTLHCMGDGRLLTAGEDSEARLWNVDEIQKIFMQNVDIADIQSWDGVRQFDEATSVTSSDTKEETDEVSFPTHTENISCMILRNSGKQVITSSYTGPLKVWDVKTGKLVYTLVSEGADKGAAEIYLAYKERLLVAHDYKPGSPETLDLKVWDAETGKVLSFEGGDVTIYTSFIFPSGDRLLTIAPSPSGDKPGLVIGIYDLFEMKCITTLHCSVYGEMNSTNLKLIGFSAMSPKDRPDTDTSSDAGDKRLFAVLDFFPATDTSYFFTFIVGGKTNDEISMSVNEPIHLDTVSPKCSVVIGDGCCVTGSVDGSVIIWDVLTQDVVGNLYDVSTTGIAGKRRSMSSRHAHSSAVTCLALGSDGNVMATGGEDAKVKLWDLEKRLLLHVLVGHTQKITSMSVVNKAIISGSADLTLRMWDTNTGHQVGRFFAHAPVTDVAMTTDRTEVMATLGFKKPKLILLNTGNL</sequence>
<gene>
    <name evidence="8" type="ORF">NP493_2g05017</name>
</gene>
<dbReference type="Pfam" id="PF00400">
    <property type="entry name" value="WD40"/>
    <property type="match status" value="2"/>
</dbReference>
<dbReference type="InterPro" id="IPR056828">
    <property type="entry name" value="Beta-prop_TEP1_C"/>
</dbReference>
<dbReference type="Proteomes" id="UP001209878">
    <property type="component" value="Unassembled WGS sequence"/>
</dbReference>
<dbReference type="SMART" id="SM00320">
    <property type="entry name" value="WD40"/>
    <property type="match status" value="6"/>
</dbReference>
<comment type="caution">
    <text evidence="8">The sequence shown here is derived from an EMBL/GenBank/DDBJ whole genome shotgun (WGS) entry which is preliminary data.</text>
</comment>
<protein>
    <submittedName>
        <fullName evidence="8">Uncharacterized protein</fullName>
    </submittedName>
</protein>
<dbReference type="InterPro" id="IPR001680">
    <property type="entry name" value="WD40_rpt"/>
</dbReference>
<evidence type="ECO:0000313" key="8">
    <source>
        <dbReference type="EMBL" id="KAK2194101.1"/>
    </source>
</evidence>
<evidence type="ECO:0000313" key="9">
    <source>
        <dbReference type="Proteomes" id="UP001209878"/>
    </source>
</evidence>
<dbReference type="Gene3D" id="3.40.50.300">
    <property type="entry name" value="P-loop containing nucleotide triphosphate hydrolases"/>
    <property type="match status" value="1"/>
</dbReference>
<keyword evidence="9" id="KW-1185">Reference proteome</keyword>
<dbReference type="PRINTS" id="PR00320">
    <property type="entry name" value="GPROTEINBRPT"/>
</dbReference>
<accession>A0AAD9PFY3</accession>
<dbReference type="PROSITE" id="PS50082">
    <property type="entry name" value="WD_REPEATS_2"/>
    <property type="match status" value="4"/>
</dbReference>
<evidence type="ECO:0000256" key="1">
    <source>
        <dbReference type="ARBA" id="ARBA00022574"/>
    </source>
</evidence>
<dbReference type="Pfam" id="PF25469">
    <property type="entry name" value="WHD_NWD1"/>
    <property type="match status" value="1"/>
</dbReference>
<dbReference type="InterPro" id="IPR019775">
    <property type="entry name" value="WD40_repeat_CS"/>
</dbReference>
<feature type="domain" description="NWD1/2-like winged helix-turn-helix" evidence="7">
    <location>
        <begin position="671"/>
        <end position="775"/>
    </location>
</feature>
<evidence type="ECO:0000256" key="2">
    <source>
        <dbReference type="ARBA" id="ARBA00022737"/>
    </source>
</evidence>
<reference evidence="8" key="1">
    <citation type="journal article" date="2023" name="Mol. Biol. Evol.">
        <title>Third-Generation Sequencing Reveals the Adaptive Role of the Epigenome in Three Deep-Sea Polychaetes.</title>
        <authorList>
            <person name="Perez M."/>
            <person name="Aroh O."/>
            <person name="Sun Y."/>
            <person name="Lan Y."/>
            <person name="Juniper S.K."/>
            <person name="Young C.R."/>
            <person name="Angers B."/>
            <person name="Qian P.Y."/>
        </authorList>
    </citation>
    <scope>NUCLEOTIDE SEQUENCE</scope>
    <source>
        <strain evidence="8">R07B-5</strain>
    </source>
</reference>
<feature type="repeat" description="WD" evidence="3">
    <location>
        <begin position="1306"/>
        <end position="1346"/>
    </location>
</feature>
<dbReference type="EMBL" id="JAODUO010000002">
    <property type="protein sequence ID" value="KAK2194101.1"/>
    <property type="molecule type" value="Genomic_DNA"/>
</dbReference>
<evidence type="ECO:0000259" key="5">
    <source>
        <dbReference type="Pfam" id="PF24883"/>
    </source>
</evidence>
<dbReference type="PANTHER" id="PTHR19871:SF14">
    <property type="entry name" value="DUF4062 DOMAIN-CONTAINING PROTEIN"/>
    <property type="match status" value="1"/>
</dbReference>
<dbReference type="SUPFAM" id="SSF52540">
    <property type="entry name" value="P-loop containing nucleoside triphosphate hydrolases"/>
    <property type="match status" value="1"/>
</dbReference>
<keyword evidence="1 3" id="KW-0853">WD repeat</keyword>
<feature type="domain" description="Nephrocystin 3-like N-terminal" evidence="5">
    <location>
        <begin position="448"/>
        <end position="583"/>
    </location>
</feature>
<dbReference type="InterPro" id="IPR056884">
    <property type="entry name" value="NPHP3-like_N"/>
</dbReference>